<dbReference type="GO" id="GO:0031505">
    <property type="term" value="P:fungal-type cell wall organization"/>
    <property type="evidence" value="ECO:0007669"/>
    <property type="project" value="TreeGrafter"/>
</dbReference>
<dbReference type="GO" id="GO:0005886">
    <property type="term" value="C:plasma membrane"/>
    <property type="evidence" value="ECO:0007669"/>
    <property type="project" value="TreeGrafter"/>
</dbReference>
<gene>
    <name evidence="3" type="ORF">QBC38DRAFT_126124</name>
</gene>
<dbReference type="GO" id="GO:0051285">
    <property type="term" value="C:cell cortex of cell tip"/>
    <property type="evidence" value="ECO:0007669"/>
    <property type="project" value="TreeGrafter"/>
</dbReference>
<proteinExistence type="predicted"/>
<dbReference type="InterPro" id="IPR052413">
    <property type="entry name" value="SUR7_domain"/>
</dbReference>
<feature type="transmembrane region" description="Helical" evidence="2">
    <location>
        <begin position="243"/>
        <end position="270"/>
    </location>
</feature>
<organism evidence="3 4">
    <name type="scientific">Podospora fimiseda</name>
    <dbReference type="NCBI Taxonomy" id="252190"/>
    <lineage>
        <taxon>Eukaryota</taxon>
        <taxon>Fungi</taxon>
        <taxon>Dikarya</taxon>
        <taxon>Ascomycota</taxon>
        <taxon>Pezizomycotina</taxon>
        <taxon>Sordariomycetes</taxon>
        <taxon>Sordariomycetidae</taxon>
        <taxon>Sordariales</taxon>
        <taxon>Podosporaceae</taxon>
        <taxon>Podospora</taxon>
    </lineage>
</organism>
<evidence type="ECO:0000313" key="4">
    <source>
        <dbReference type="Proteomes" id="UP001301958"/>
    </source>
</evidence>
<dbReference type="PANTHER" id="PTHR28019:SF7">
    <property type="entry name" value="SUR7 PROTEIN"/>
    <property type="match status" value="1"/>
</dbReference>
<feature type="region of interest" description="Disordered" evidence="1">
    <location>
        <begin position="347"/>
        <end position="395"/>
    </location>
</feature>
<keyword evidence="2" id="KW-0472">Membrane</keyword>
<feature type="compositionally biased region" description="Basic and acidic residues" evidence="1">
    <location>
        <begin position="386"/>
        <end position="395"/>
    </location>
</feature>
<keyword evidence="2" id="KW-0812">Transmembrane</keyword>
<dbReference type="Proteomes" id="UP001301958">
    <property type="component" value="Unassembled WGS sequence"/>
</dbReference>
<reference evidence="3" key="1">
    <citation type="journal article" date="2023" name="Mol. Phylogenet. Evol.">
        <title>Genome-scale phylogeny and comparative genomics of the fungal order Sordariales.</title>
        <authorList>
            <person name="Hensen N."/>
            <person name="Bonometti L."/>
            <person name="Westerberg I."/>
            <person name="Brannstrom I.O."/>
            <person name="Guillou S."/>
            <person name="Cros-Aarteil S."/>
            <person name="Calhoun S."/>
            <person name="Haridas S."/>
            <person name="Kuo A."/>
            <person name="Mondo S."/>
            <person name="Pangilinan J."/>
            <person name="Riley R."/>
            <person name="LaButti K."/>
            <person name="Andreopoulos B."/>
            <person name="Lipzen A."/>
            <person name="Chen C."/>
            <person name="Yan M."/>
            <person name="Daum C."/>
            <person name="Ng V."/>
            <person name="Clum A."/>
            <person name="Steindorff A."/>
            <person name="Ohm R.A."/>
            <person name="Martin F."/>
            <person name="Silar P."/>
            <person name="Natvig D.O."/>
            <person name="Lalanne C."/>
            <person name="Gautier V."/>
            <person name="Ament-Velasquez S.L."/>
            <person name="Kruys A."/>
            <person name="Hutchinson M.I."/>
            <person name="Powell A.J."/>
            <person name="Barry K."/>
            <person name="Miller A.N."/>
            <person name="Grigoriev I.V."/>
            <person name="Debuchy R."/>
            <person name="Gladieux P."/>
            <person name="Hiltunen Thoren M."/>
            <person name="Johannesson H."/>
        </authorList>
    </citation>
    <scope>NUCLEOTIDE SEQUENCE</scope>
    <source>
        <strain evidence="3">CBS 990.96</strain>
    </source>
</reference>
<comment type="caution">
    <text evidence="3">The sequence shown here is derived from an EMBL/GenBank/DDBJ whole genome shotgun (WGS) entry which is preliminary data.</text>
</comment>
<feature type="transmembrane region" description="Helical" evidence="2">
    <location>
        <begin position="294"/>
        <end position="317"/>
    </location>
</feature>
<evidence type="ECO:0000256" key="2">
    <source>
        <dbReference type="SAM" id="Phobius"/>
    </source>
</evidence>
<dbReference type="EMBL" id="MU865543">
    <property type="protein sequence ID" value="KAK4221476.1"/>
    <property type="molecule type" value="Genomic_DNA"/>
</dbReference>
<accession>A0AAN6YNX6</accession>
<dbReference type="PANTHER" id="PTHR28019">
    <property type="entry name" value="CELL MEMBRANE PROTEIN YLR413W-RELATED"/>
    <property type="match status" value="1"/>
</dbReference>
<feature type="transmembrane region" description="Helical" evidence="2">
    <location>
        <begin position="205"/>
        <end position="231"/>
    </location>
</feature>
<name>A0AAN6YNX6_9PEZI</name>
<evidence type="ECO:0000256" key="1">
    <source>
        <dbReference type="SAM" id="MobiDB-lite"/>
    </source>
</evidence>
<keyword evidence="2" id="KW-1133">Transmembrane helix</keyword>
<dbReference type="AlphaFoldDB" id="A0AAN6YNX6"/>
<protein>
    <submittedName>
        <fullName evidence="3">Uncharacterized protein</fullName>
    </submittedName>
</protein>
<reference evidence="3" key="2">
    <citation type="submission" date="2023-05" db="EMBL/GenBank/DDBJ databases">
        <authorList>
            <consortium name="Lawrence Berkeley National Laboratory"/>
            <person name="Steindorff A."/>
            <person name="Hensen N."/>
            <person name="Bonometti L."/>
            <person name="Westerberg I."/>
            <person name="Brannstrom I.O."/>
            <person name="Guillou S."/>
            <person name="Cros-Aarteil S."/>
            <person name="Calhoun S."/>
            <person name="Haridas S."/>
            <person name="Kuo A."/>
            <person name="Mondo S."/>
            <person name="Pangilinan J."/>
            <person name="Riley R."/>
            <person name="Labutti K."/>
            <person name="Andreopoulos B."/>
            <person name="Lipzen A."/>
            <person name="Chen C."/>
            <person name="Yanf M."/>
            <person name="Daum C."/>
            <person name="Ng V."/>
            <person name="Clum A."/>
            <person name="Ohm R."/>
            <person name="Martin F."/>
            <person name="Silar P."/>
            <person name="Natvig D."/>
            <person name="Lalanne C."/>
            <person name="Gautier V."/>
            <person name="Ament-Velasquez S.L."/>
            <person name="Kruys A."/>
            <person name="Hutchinson M.I."/>
            <person name="Powell A.J."/>
            <person name="Barry K."/>
            <person name="Miller A.N."/>
            <person name="Grigoriev I.V."/>
            <person name="Debuchy R."/>
            <person name="Gladieux P."/>
            <person name="Thoren M.H."/>
            <person name="Johannesson H."/>
        </authorList>
    </citation>
    <scope>NUCLEOTIDE SEQUENCE</scope>
    <source>
        <strain evidence="3">CBS 990.96</strain>
    </source>
</reference>
<evidence type="ECO:0000313" key="3">
    <source>
        <dbReference type="EMBL" id="KAK4221476.1"/>
    </source>
</evidence>
<sequence>MSTFGKNMIGKKPEIAAMAAEACGKANNAIDQATKDAGKAVGDAANTVEQAGKDIVKNLPKLPFKREADPGIGDALGEGLGKAGDVFGDVASGACNAGAQAAEKIAAFGIDAVNKVGGSVAKALGVKEYYAVHIGSLCEGEYKPAFNNPEAEVEVQECTPKFSVARTDLSKALDQELGVGPFKFRLNEIGLIDKIQDVLDMIPRLLAAMGFFFLFATIFFSFGFLGTIAIVATESKSNTLQKYVLFGTIGFTGLAWGMTGLGTVLITYAAEKIKKEVNENGEKFGMSASTSPGLYFLMWTACVLSTIAVGSLAYAYWVGRHPSGARSGIDEGLDEQKNIARGQYPIMQGSGYPPAGEVGGAAGSRESYYPDEQVNGGAHTGWDAGRQSREYQYEK</sequence>
<keyword evidence="4" id="KW-1185">Reference proteome</keyword>